<feature type="transmembrane region" description="Helical" evidence="1">
    <location>
        <begin position="299"/>
        <end position="320"/>
    </location>
</feature>
<protein>
    <recommendedName>
        <fullName evidence="4">O-antigen ligase</fullName>
    </recommendedName>
</protein>
<evidence type="ECO:0008006" key="4">
    <source>
        <dbReference type="Google" id="ProtNLM"/>
    </source>
</evidence>
<feature type="transmembrane region" description="Helical" evidence="1">
    <location>
        <begin position="327"/>
        <end position="344"/>
    </location>
</feature>
<dbReference type="RefSeq" id="WP_245844497.1">
    <property type="nucleotide sequence ID" value="NZ_OBQF01000001.1"/>
</dbReference>
<organism evidence="2 3">
    <name type="scientific">Salinicoccus kekensis</name>
    <dbReference type="NCBI Taxonomy" id="714307"/>
    <lineage>
        <taxon>Bacteria</taxon>
        <taxon>Bacillati</taxon>
        <taxon>Bacillota</taxon>
        <taxon>Bacilli</taxon>
        <taxon>Bacillales</taxon>
        <taxon>Staphylococcaceae</taxon>
        <taxon>Salinicoccus</taxon>
    </lineage>
</organism>
<dbReference type="Proteomes" id="UP000219412">
    <property type="component" value="Unassembled WGS sequence"/>
</dbReference>
<name>A0A285U6M3_9STAP</name>
<accession>A0A285U6M3</accession>
<sequence>MDMQEMKRIFSSNEGIILTFIFTLIFIITNLIMVDFAGVQELMTGQDQTPFFILILIVILAYLFKNSKVDIKGERFLFIIIWNLYVFSIFISMIVNRDFVWTEALVLVMLSIMFCFKLPRELLTIMVFAALISLPALLFQPHVLNETGATFVLIYTAGLMFLPRHNKAMLYYGLPAFALLIALTESRTAIAVFVVVTVLQLIYINLYRRSGRDRKRFFIVLGIVLLGVLMAFIRPIYNFFIGGSITSDGVDWDYLTSGRYEPWVHVVNNMSWFGEGREYIDFTSLLHVHNIFLDTLGRYGIITTVLFTVLLIGTLTIALMSIKTFHIALYIFTFILIGLTEYNYLFMFVYFSPVILLFVMTSYLIELFK</sequence>
<feature type="transmembrane region" description="Helical" evidence="1">
    <location>
        <begin position="99"/>
        <end position="116"/>
    </location>
</feature>
<feature type="transmembrane region" description="Helical" evidence="1">
    <location>
        <begin position="147"/>
        <end position="162"/>
    </location>
</feature>
<dbReference type="AlphaFoldDB" id="A0A285U6M3"/>
<evidence type="ECO:0000313" key="2">
    <source>
        <dbReference type="EMBL" id="SOC37565.1"/>
    </source>
</evidence>
<feature type="transmembrane region" description="Helical" evidence="1">
    <location>
        <begin position="190"/>
        <end position="206"/>
    </location>
</feature>
<proteinExistence type="predicted"/>
<feature type="transmembrane region" description="Helical" evidence="1">
    <location>
        <begin position="48"/>
        <end position="64"/>
    </location>
</feature>
<evidence type="ECO:0000256" key="1">
    <source>
        <dbReference type="SAM" id="Phobius"/>
    </source>
</evidence>
<feature type="transmembrane region" description="Helical" evidence="1">
    <location>
        <begin position="350"/>
        <end position="368"/>
    </location>
</feature>
<dbReference type="EMBL" id="OBQF01000001">
    <property type="protein sequence ID" value="SOC37565.1"/>
    <property type="molecule type" value="Genomic_DNA"/>
</dbReference>
<reference evidence="3" key="1">
    <citation type="submission" date="2017-08" db="EMBL/GenBank/DDBJ databases">
        <authorList>
            <person name="Varghese N."/>
            <person name="Submissions S."/>
        </authorList>
    </citation>
    <scope>NUCLEOTIDE SEQUENCE [LARGE SCALE GENOMIC DNA]</scope>
    <source>
        <strain evidence="3">DSM 23173</strain>
    </source>
</reference>
<feature type="transmembrane region" description="Helical" evidence="1">
    <location>
        <begin position="76"/>
        <end position="93"/>
    </location>
</feature>
<keyword evidence="1" id="KW-1133">Transmembrane helix</keyword>
<feature type="transmembrane region" description="Helical" evidence="1">
    <location>
        <begin position="123"/>
        <end position="141"/>
    </location>
</feature>
<gene>
    <name evidence="2" type="ORF">SAMN05878391_0010</name>
</gene>
<feature type="transmembrane region" description="Helical" evidence="1">
    <location>
        <begin position="218"/>
        <end position="237"/>
    </location>
</feature>
<evidence type="ECO:0000313" key="3">
    <source>
        <dbReference type="Proteomes" id="UP000219412"/>
    </source>
</evidence>
<keyword evidence="1" id="KW-0472">Membrane</keyword>
<feature type="transmembrane region" description="Helical" evidence="1">
    <location>
        <begin position="169"/>
        <end position="184"/>
    </location>
</feature>
<keyword evidence="1" id="KW-0812">Transmembrane</keyword>
<feature type="transmembrane region" description="Helical" evidence="1">
    <location>
        <begin position="16"/>
        <end position="36"/>
    </location>
</feature>
<keyword evidence="3" id="KW-1185">Reference proteome</keyword>